<evidence type="ECO:0000313" key="6">
    <source>
        <dbReference type="Proteomes" id="UP000317716"/>
    </source>
</evidence>
<dbReference type="Pfam" id="PF25967">
    <property type="entry name" value="RND-MFP_C"/>
    <property type="match status" value="1"/>
</dbReference>
<dbReference type="Gene3D" id="2.40.420.20">
    <property type="match status" value="1"/>
</dbReference>
<sequence length="375" mass="39328">MRKRMILMLAAVALFIGAIGSFKFLQIRAAIAQGSSYQPPPEAVTTIVAREVRWATTRGAIGSVAAVHGVVVSADLPGIVAGIDFESGSSVTAGDVLVRLDTSQERAQLAAAQARRELARLNLERSRQLLAKQVAAQAEYDQVAAVAAEADAQVGEIEATIERKRIRAPFAGVLGIRQVNLGQYLKAGDPVVPLQTMDPVYVNFTLPQQEMSSLRIGAQVVAAAESVAIGGLEGRITAINSLVDEATRTVQVQATFRNADHRLRPGMFAEVRTSLGAGSAVIALPASAISYAPYGNSVFVVSDLPGSGGKTYRGVQQRFVTLGDGRGDQTAVVSGLKAGEEIVTSGVFKLRSGAAVNVDNKVQPANNPAAKPEDS</sequence>
<dbReference type="Gene3D" id="2.40.30.170">
    <property type="match status" value="1"/>
</dbReference>
<evidence type="ECO:0000259" key="2">
    <source>
        <dbReference type="Pfam" id="PF25954"/>
    </source>
</evidence>
<evidence type="ECO:0000313" key="5">
    <source>
        <dbReference type="EMBL" id="TMQ56537.1"/>
    </source>
</evidence>
<dbReference type="InterPro" id="IPR058647">
    <property type="entry name" value="BSH_CzcB-like"/>
</dbReference>
<dbReference type="SUPFAM" id="SSF111369">
    <property type="entry name" value="HlyD-like secretion proteins"/>
    <property type="match status" value="1"/>
</dbReference>
<dbReference type="GO" id="GO:0015562">
    <property type="term" value="F:efflux transmembrane transporter activity"/>
    <property type="evidence" value="ECO:0007669"/>
    <property type="project" value="TreeGrafter"/>
</dbReference>
<reference evidence="5 6" key="1">
    <citation type="journal article" date="2019" name="Nat. Microbiol.">
        <title>Mediterranean grassland soil C-N compound turnover is dependent on rainfall and depth, and is mediated by genomically divergent microorganisms.</title>
        <authorList>
            <person name="Diamond S."/>
            <person name="Andeer P.F."/>
            <person name="Li Z."/>
            <person name="Crits-Christoph A."/>
            <person name="Burstein D."/>
            <person name="Anantharaman K."/>
            <person name="Lane K.R."/>
            <person name="Thomas B.C."/>
            <person name="Pan C."/>
            <person name="Northen T.R."/>
            <person name="Banfield J.F."/>
        </authorList>
    </citation>
    <scope>NUCLEOTIDE SEQUENCE [LARGE SCALE GENOMIC DNA]</scope>
    <source>
        <strain evidence="5">WS_2</strain>
    </source>
</reference>
<dbReference type="Gene3D" id="2.40.50.100">
    <property type="match status" value="1"/>
</dbReference>
<protein>
    <submittedName>
        <fullName evidence="5">Efflux RND transporter periplasmic adaptor subunit</fullName>
    </submittedName>
</protein>
<dbReference type="Pfam" id="PF25954">
    <property type="entry name" value="Beta-barrel_RND_2"/>
    <property type="match status" value="1"/>
</dbReference>
<feature type="domain" description="CzcB-like barrel-sandwich hybrid" evidence="4">
    <location>
        <begin position="70"/>
        <end position="191"/>
    </location>
</feature>
<dbReference type="EMBL" id="VBOS01000163">
    <property type="protein sequence ID" value="TMQ56537.1"/>
    <property type="molecule type" value="Genomic_DNA"/>
</dbReference>
<feature type="domain" description="CusB-like beta-barrel" evidence="2">
    <location>
        <begin position="199"/>
        <end position="273"/>
    </location>
</feature>
<dbReference type="AlphaFoldDB" id="A0A538SYQ8"/>
<comment type="caution">
    <text evidence="5">The sequence shown here is derived from an EMBL/GenBank/DDBJ whole genome shotgun (WGS) entry which is preliminary data.</text>
</comment>
<evidence type="ECO:0000259" key="4">
    <source>
        <dbReference type="Pfam" id="PF25973"/>
    </source>
</evidence>
<accession>A0A538SYQ8</accession>
<dbReference type="InterPro" id="IPR058627">
    <property type="entry name" value="MdtA-like_C"/>
</dbReference>
<organism evidence="5 6">
    <name type="scientific">Eiseniibacteriota bacterium</name>
    <dbReference type="NCBI Taxonomy" id="2212470"/>
    <lineage>
        <taxon>Bacteria</taxon>
        <taxon>Candidatus Eiseniibacteriota</taxon>
    </lineage>
</organism>
<dbReference type="PANTHER" id="PTHR30469">
    <property type="entry name" value="MULTIDRUG RESISTANCE PROTEIN MDTA"/>
    <property type="match status" value="1"/>
</dbReference>
<feature type="domain" description="Multidrug resistance protein MdtA-like C-terminal permuted SH3" evidence="3">
    <location>
        <begin position="315"/>
        <end position="347"/>
    </location>
</feature>
<dbReference type="InterPro" id="IPR006143">
    <property type="entry name" value="RND_pump_MFP"/>
</dbReference>
<dbReference type="FunFam" id="2.40.30.170:FF:000010">
    <property type="entry name" value="Efflux RND transporter periplasmic adaptor subunit"/>
    <property type="match status" value="1"/>
</dbReference>
<dbReference type="Gene3D" id="1.10.287.470">
    <property type="entry name" value="Helix hairpin bin"/>
    <property type="match status" value="1"/>
</dbReference>
<dbReference type="PANTHER" id="PTHR30469:SF11">
    <property type="entry name" value="BLL4320 PROTEIN"/>
    <property type="match status" value="1"/>
</dbReference>
<dbReference type="InterPro" id="IPR058792">
    <property type="entry name" value="Beta-barrel_RND_2"/>
</dbReference>
<comment type="similarity">
    <text evidence="1">Belongs to the membrane fusion protein (MFP) (TC 8.A.1) family.</text>
</comment>
<evidence type="ECO:0000259" key="3">
    <source>
        <dbReference type="Pfam" id="PF25967"/>
    </source>
</evidence>
<dbReference type="NCBIfam" id="TIGR01730">
    <property type="entry name" value="RND_mfp"/>
    <property type="match status" value="1"/>
</dbReference>
<gene>
    <name evidence="5" type="ORF">E6K72_04870</name>
</gene>
<dbReference type="Proteomes" id="UP000317716">
    <property type="component" value="Unassembled WGS sequence"/>
</dbReference>
<evidence type="ECO:0000256" key="1">
    <source>
        <dbReference type="ARBA" id="ARBA00009477"/>
    </source>
</evidence>
<dbReference type="Pfam" id="PF25973">
    <property type="entry name" value="BSH_CzcB"/>
    <property type="match status" value="1"/>
</dbReference>
<dbReference type="GO" id="GO:1990281">
    <property type="term" value="C:efflux pump complex"/>
    <property type="evidence" value="ECO:0007669"/>
    <property type="project" value="TreeGrafter"/>
</dbReference>
<proteinExistence type="inferred from homology"/>
<name>A0A538SYQ8_UNCEI</name>